<dbReference type="InterPro" id="IPR027417">
    <property type="entry name" value="P-loop_NTPase"/>
</dbReference>
<evidence type="ECO:0000313" key="2">
    <source>
        <dbReference type="Proteomes" id="UP000641386"/>
    </source>
</evidence>
<gene>
    <name evidence="1" type="ORF">GCM10014715_10250</name>
</gene>
<comment type="caution">
    <text evidence="1">The sequence shown here is derived from an EMBL/GenBank/DDBJ whole genome shotgun (WGS) entry which is preliminary data.</text>
</comment>
<dbReference type="SUPFAM" id="SSF52540">
    <property type="entry name" value="P-loop containing nucleoside triphosphate hydrolases"/>
    <property type="match status" value="1"/>
</dbReference>
<sequence>MIEARGLTKRYGRTVAVDALDFDVRPGAVTGFLGPNGLLAAGSVGVCYLLKDRVASVAEFTDALSRVAAGGTALDPEVVTQLAGGGRRIDYLGA</sequence>
<dbReference type="AlphaFoldDB" id="A0A919DM51"/>
<dbReference type="EMBL" id="BNBC01000003">
    <property type="protein sequence ID" value="GHE59002.1"/>
    <property type="molecule type" value="Genomic_DNA"/>
</dbReference>
<dbReference type="Gene3D" id="3.40.50.300">
    <property type="entry name" value="P-loop containing nucleotide triphosphate hydrolases"/>
    <property type="match status" value="1"/>
</dbReference>
<reference evidence="1" key="1">
    <citation type="journal article" date="2014" name="Int. J. Syst. Evol. Microbiol.">
        <title>Complete genome sequence of Corynebacterium casei LMG S-19264T (=DSM 44701T), isolated from a smear-ripened cheese.</title>
        <authorList>
            <consortium name="US DOE Joint Genome Institute (JGI-PGF)"/>
            <person name="Walter F."/>
            <person name="Albersmeier A."/>
            <person name="Kalinowski J."/>
            <person name="Ruckert C."/>
        </authorList>
    </citation>
    <scope>NUCLEOTIDE SEQUENCE</scope>
    <source>
        <strain evidence="1">JCM 3302</strain>
    </source>
</reference>
<dbReference type="Proteomes" id="UP000641386">
    <property type="component" value="Unassembled WGS sequence"/>
</dbReference>
<keyword evidence="2" id="KW-1185">Reference proteome</keyword>
<accession>A0A919DM51</accession>
<evidence type="ECO:0008006" key="3">
    <source>
        <dbReference type="Google" id="ProtNLM"/>
    </source>
</evidence>
<name>A0A919DM51_9ACTN</name>
<reference evidence="1" key="2">
    <citation type="submission" date="2020-09" db="EMBL/GenBank/DDBJ databases">
        <authorList>
            <person name="Sun Q."/>
            <person name="Ohkuma M."/>
        </authorList>
    </citation>
    <scope>NUCLEOTIDE SEQUENCE</scope>
    <source>
        <strain evidence="1">JCM 3302</strain>
    </source>
</reference>
<proteinExistence type="predicted"/>
<evidence type="ECO:0000313" key="1">
    <source>
        <dbReference type="EMBL" id="GHE59002.1"/>
    </source>
</evidence>
<organism evidence="1 2">
    <name type="scientific">Streptomyces spiralis</name>
    <dbReference type="NCBI Taxonomy" id="66376"/>
    <lineage>
        <taxon>Bacteria</taxon>
        <taxon>Bacillati</taxon>
        <taxon>Actinomycetota</taxon>
        <taxon>Actinomycetes</taxon>
        <taxon>Kitasatosporales</taxon>
        <taxon>Streptomycetaceae</taxon>
        <taxon>Streptomyces</taxon>
    </lineage>
</organism>
<protein>
    <recommendedName>
        <fullName evidence="3">ABC transporter</fullName>
    </recommendedName>
</protein>